<evidence type="ECO:0000313" key="1">
    <source>
        <dbReference type="EMBL" id="QJE95509.1"/>
    </source>
</evidence>
<accession>A0A858RGF8</accession>
<keyword evidence="2" id="KW-1185">Reference proteome</keyword>
<name>A0A858RGF8_9BACT</name>
<dbReference type="KEGG" id="luo:HHL09_06835"/>
<dbReference type="AlphaFoldDB" id="A0A858RGF8"/>
<proteinExistence type="predicted"/>
<protein>
    <submittedName>
        <fullName evidence="1">Uncharacterized protein</fullName>
    </submittedName>
</protein>
<reference evidence="1 2" key="1">
    <citation type="submission" date="2020-04" db="EMBL/GenBank/DDBJ databases">
        <title>Luteolibacter sp. G-1-1-1 isolated from soil.</title>
        <authorList>
            <person name="Dahal R.H."/>
        </authorList>
    </citation>
    <scope>NUCLEOTIDE SEQUENCE [LARGE SCALE GENOMIC DNA]</scope>
    <source>
        <strain evidence="1 2">G-1-1-1</strain>
    </source>
</reference>
<dbReference type="EMBL" id="CP051774">
    <property type="protein sequence ID" value="QJE95509.1"/>
    <property type="molecule type" value="Genomic_DNA"/>
</dbReference>
<sequence>MNTPQHTPLPDSVSIAAELELDGTWNTEAISGLIRSKCVLGETPAFLFLGRKEAALLREHLAKAFGAEAVATLRDTYYMGLEVVEIESESFVFAGGRKVVRTLQDPISRRPAWRDRETETMWQFRI</sequence>
<organism evidence="1 2">
    <name type="scientific">Luteolibacter luteus</name>
    <dbReference type="NCBI Taxonomy" id="2728835"/>
    <lineage>
        <taxon>Bacteria</taxon>
        <taxon>Pseudomonadati</taxon>
        <taxon>Verrucomicrobiota</taxon>
        <taxon>Verrucomicrobiia</taxon>
        <taxon>Verrucomicrobiales</taxon>
        <taxon>Verrucomicrobiaceae</taxon>
        <taxon>Luteolibacter</taxon>
    </lineage>
</organism>
<evidence type="ECO:0000313" key="2">
    <source>
        <dbReference type="Proteomes" id="UP000501812"/>
    </source>
</evidence>
<dbReference type="RefSeq" id="WP_169453823.1">
    <property type="nucleotide sequence ID" value="NZ_CP051774.1"/>
</dbReference>
<dbReference type="Proteomes" id="UP000501812">
    <property type="component" value="Chromosome"/>
</dbReference>
<gene>
    <name evidence="1" type="ORF">HHL09_06835</name>
</gene>